<proteinExistence type="inferred from homology"/>
<protein>
    <recommendedName>
        <fullName evidence="4">Pre-rRNA-processing protein Ipi1 N-terminal domain-containing protein</fullName>
    </recommendedName>
</protein>
<dbReference type="InterPro" id="IPR016024">
    <property type="entry name" value="ARM-type_fold"/>
</dbReference>
<evidence type="ECO:0000256" key="1">
    <source>
        <dbReference type="ARBA" id="ARBA00004123"/>
    </source>
</evidence>
<dbReference type="PANTHER" id="PTHR16056">
    <property type="entry name" value="REGULATOR OF MICROTUBULE DYNAMICS PROTEIN"/>
    <property type="match status" value="1"/>
</dbReference>
<reference evidence="5 6" key="1">
    <citation type="submission" date="2011-02" db="EMBL/GenBank/DDBJ databases">
        <title>The Genome Sequence of Sphaeroforma arctica JP610.</title>
        <authorList>
            <consortium name="The Broad Institute Genome Sequencing Platform"/>
            <person name="Russ C."/>
            <person name="Cuomo C."/>
            <person name="Young S.K."/>
            <person name="Zeng Q."/>
            <person name="Gargeya S."/>
            <person name="Alvarado L."/>
            <person name="Berlin A."/>
            <person name="Chapman S.B."/>
            <person name="Chen Z."/>
            <person name="Freedman E."/>
            <person name="Gellesch M."/>
            <person name="Goldberg J."/>
            <person name="Griggs A."/>
            <person name="Gujja S."/>
            <person name="Heilman E."/>
            <person name="Heiman D."/>
            <person name="Howarth C."/>
            <person name="Mehta T."/>
            <person name="Neiman D."/>
            <person name="Pearson M."/>
            <person name="Roberts A."/>
            <person name="Saif S."/>
            <person name="Shea T."/>
            <person name="Shenoy N."/>
            <person name="Sisk P."/>
            <person name="Stolte C."/>
            <person name="Sykes S."/>
            <person name="White J."/>
            <person name="Yandava C."/>
            <person name="Burger G."/>
            <person name="Gray M.W."/>
            <person name="Holland P.W.H."/>
            <person name="King N."/>
            <person name="Lang F.B.F."/>
            <person name="Roger A.J."/>
            <person name="Ruiz-Trillo I."/>
            <person name="Haas B."/>
            <person name="Nusbaum C."/>
            <person name="Birren B."/>
        </authorList>
    </citation>
    <scope>NUCLEOTIDE SEQUENCE [LARGE SCALE GENOMIC DNA]</scope>
    <source>
        <strain evidence="5 6">JP610</strain>
    </source>
</reference>
<dbReference type="OrthoDB" id="361362at2759"/>
<dbReference type="InterPro" id="IPR024679">
    <property type="entry name" value="Ipi1_N"/>
</dbReference>
<evidence type="ECO:0000313" key="5">
    <source>
        <dbReference type="EMBL" id="KNC82585.1"/>
    </source>
</evidence>
<gene>
    <name evidence="5" type="ORF">SARC_05136</name>
</gene>
<evidence type="ECO:0000259" key="4">
    <source>
        <dbReference type="Pfam" id="PF12333"/>
    </source>
</evidence>
<dbReference type="Proteomes" id="UP000054560">
    <property type="component" value="Unassembled WGS sequence"/>
</dbReference>
<dbReference type="EMBL" id="KQ241913">
    <property type="protein sequence ID" value="KNC82585.1"/>
    <property type="molecule type" value="Genomic_DNA"/>
</dbReference>
<comment type="similarity">
    <text evidence="2">Belongs to the IPI1/TEX10 family.</text>
</comment>
<dbReference type="GO" id="GO:0071339">
    <property type="term" value="C:MLL1 complex"/>
    <property type="evidence" value="ECO:0007669"/>
    <property type="project" value="TreeGrafter"/>
</dbReference>
<organism evidence="5 6">
    <name type="scientific">Sphaeroforma arctica JP610</name>
    <dbReference type="NCBI Taxonomy" id="667725"/>
    <lineage>
        <taxon>Eukaryota</taxon>
        <taxon>Ichthyosporea</taxon>
        <taxon>Ichthyophonida</taxon>
        <taxon>Sphaeroforma</taxon>
    </lineage>
</organism>
<dbReference type="Gene3D" id="1.25.10.10">
    <property type="entry name" value="Leucine-rich Repeat Variant"/>
    <property type="match status" value="1"/>
</dbReference>
<dbReference type="PANTHER" id="PTHR16056:SF2">
    <property type="entry name" value="TESTIS-EXPRESSED PROTEIN 10"/>
    <property type="match status" value="1"/>
</dbReference>
<comment type="subcellular location">
    <subcellularLocation>
        <location evidence="1">Nucleus</location>
    </subcellularLocation>
</comment>
<name>A0A0L0G0K8_9EUKA</name>
<dbReference type="RefSeq" id="XP_014156487.1">
    <property type="nucleotide sequence ID" value="XM_014301012.1"/>
</dbReference>
<dbReference type="Pfam" id="PF12333">
    <property type="entry name" value="Ipi1_N"/>
    <property type="match status" value="1"/>
</dbReference>
<evidence type="ECO:0000256" key="3">
    <source>
        <dbReference type="ARBA" id="ARBA00023242"/>
    </source>
</evidence>
<evidence type="ECO:0000313" key="6">
    <source>
        <dbReference type="Proteomes" id="UP000054560"/>
    </source>
</evidence>
<dbReference type="AlphaFoldDB" id="A0A0L0G0K8"/>
<dbReference type="InterPro" id="IPR011989">
    <property type="entry name" value="ARM-like"/>
</dbReference>
<accession>A0A0L0G0K8</accession>
<dbReference type="GeneID" id="25905640"/>
<dbReference type="SUPFAM" id="SSF48371">
    <property type="entry name" value="ARM repeat"/>
    <property type="match status" value="1"/>
</dbReference>
<keyword evidence="3" id="KW-0539">Nucleus</keyword>
<evidence type="ECO:0000256" key="2">
    <source>
        <dbReference type="ARBA" id="ARBA00006427"/>
    </source>
</evidence>
<dbReference type="STRING" id="667725.A0A0L0G0K8"/>
<dbReference type="eggNOG" id="KOG2149">
    <property type="taxonomic scope" value="Eukaryota"/>
</dbReference>
<feature type="domain" description="Pre-rRNA-processing protein Ipi1 N-terminal" evidence="4">
    <location>
        <begin position="135"/>
        <end position="229"/>
    </location>
</feature>
<sequence>MVSRKKKLKNQDFAKVKLKVGKSNEAANATDTTFKSRAIVLSGQALGEDKGVGTNQRNLSLKELLGQLRHYNGNVRKDAVAGMKDLFQRHPDILPSELAIIIEKISPLVLDGDSSVRQALQSLFTHILQSMPTERVRPFFPVPMVYLRSAMTHVREDISVAAFDFLDIFLHHSPSLVTASCKGLLLNFVRVLEKPSQGMNDGKGKMSATGQSTFRQARDRLLERLRGFLQELIRHRSNGKRKWDDMSTDTVDAAQNALTTHYDPQRAVAVEAFCVYPKAILTNALGKHSLLTSTLAALQKTPPTTTASGVLLRYLSSIFLTDRYSEIEDLRGDGEPTDMSTLNTFVLMLPRLLWNLKGAPAHVRTAKVLINAMRVAALQHPQYADARGKNMQAISAILQVSVPSKTKGEHPRKVFGPFIRMPLELQLRFLDVFEQPHFLTAQLLQRLLAAVLHKSVSVDVSTYMCELVGRSCARYASTTNTTVASTDHTPTADLTTAADVPAAQSPATVPDALVDTVAAYASYFVTLTMGRTSDAAVEFARSHASSRKDINLQALRSACAPITSYGEALSDWVRISTVCDTVSKVLIGFGRQDGGVALRQVCGLELAQVVSQGLVQTLQHTGTPVCLDSALASLMVIYRCESEFDFRIAQDVTVDITLQVMSHGCAVGNGHYMEQFVLQYIPLDDINALLRRALTIFEDQNSSADIMNLLGAVTKTLQSTRLLDLLGTPEVKSTLQLIAQTQASERGDHVRAFRAALALV</sequence>
<keyword evidence="6" id="KW-1185">Reference proteome</keyword>